<accession>A0A4Y9Y6A0</accession>
<gene>
    <name evidence="3" type="ORF">EVJ58_g7216</name>
</gene>
<dbReference type="EMBL" id="SEKV01000451">
    <property type="protein sequence ID" value="TFY57127.1"/>
    <property type="molecule type" value="Genomic_DNA"/>
</dbReference>
<feature type="transmembrane region" description="Helical" evidence="1">
    <location>
        <begin position="53"/>
        <end position="75"/>
    </location>
</feature>
<dbReference type="Proteomes" id="UP000298390">
    <property type="component" value="Unassembled WGS sequence"/>
</dbReference>
<reference evidence="3 4" key="1">
    <citation type="submission" date="2019-01" db="EMBL/GenBank/DDBJ databases">
        <title>Genome sequencing of the rare red list fungi Fomitopsis rosea.</title>
        <authorList>
            <person name="Buettner E."/>
            <person name="Kellner H."/>
        </authorList>
    </citation>
    <scope>NUCLEOTIDE SEQUENCE [LARGE SCALE GENOMIC DNA]</scope>
    <source>
        <strain evidence="3 4">DSM 105464</strain>
    </source>
</reference>
<evidence type="ECO:0000313" key="4">
    <source>
        <dbReference type="Proteomes" id="UP000298390"/>
    </source>
</evidence>
<comment type="caution">
    <text evidence="3">The sequence shown here is derived from an EMBL/GenBank/DDBJ whole genome shotgun (WGS) entry which is preliminary data.</text>
</comment>
<evidence type="ECO:0000313" key="3">
    <source>
        <dbReference type="EMBL" id="TFY57127.1"/>
    </source>
</evidence>
<protein>
    <recommendedName>
        <fullName evidence="2">DUF6533 domain-containing protein</fullName>
    </recommendedName>
</protein>
<keyword evidence="1" id="KW-1133">Transmembrane helix</keyword>
<dbReference type="InterPro" id="IPR045340">
    <property type="entry name" value="DUF6533"/>
</dbReference>
<keyword evidence="1" id="KW-0472">Membrane</keyword>
<feature type="transmembrane region" description="Helical" evidence="1">
    <location>
        <begin position="95"/>
        <end position="114"/>
    </location>
</feature>
<name>A0A4Y9Y6A0_9APHY</name>
<feature type="domain" description="DUF6533" evidence="2">
    <location>
        <begin position="22"/>
        <end position="62"/>
    </location>
</feature>
<organism evidence="3 4">
    <name type="scientific">Rhodofomes roseus</name>
    <dbReference type="NCBI Taxonomy" id="34475"/>
    <lineage>
        <taxon>Eukaryota</taxon>
        <taxon>Fungi</taxon>
        <taxon>Dikarya</taxon>
        <taxon>Basidiomycota</taxon>
        <taxon>Agaricomycotina</taxon>
        <taxon>Agaricomycetes</taxon>
        <taxon>Polyporales</taxon>
        <taxon>Rhodofomes</taxon>
    </lineage>
</organism>
<dbReference type="AlphaFoldDB" id="A0A4Y9Y6A0"/>
<feature type="transmembrane region" description="Helical" evidence="1">
    <location>
        <begin position="126"/>
        <end position="143"/>
    </location>
</feature>
<evidence type="ECO:0000256" key="1">
    <source>
        <dbReference type="SAM" id="Phobius"/>
    </source>
</evidence>
<evidence type="ECO:0000259" key="2">
    <source>
        <dbReference type="Pfam" id="PF20151"/>
    </source>
</evidence>
<keyword evidence="1" id="KW-0812">Transmembrane</keyword>
<feature type="transmembrane region" description="Helical" evidence="1">
    <location>
        <begin position="12"/>
        <end position="33"/>
    </location>
</feature>
<dbReference type="Pfam" id="PF20151">
    <property type="entry name" value="DUF6533"/>
    <property type="match status" value="1"/>
</dbReference>
<sequence length="317" mass="34586">MSASKIEQDTVSILQSVFIDNCFLVVAIALYVFDRCICAGREIDLIWSRGHSLVSALYALLEVLTVLYFGLLGAQNFTYLDCKFTSIEPRVPETIALQAITASYDAVIAIVAALRVYAINGRDSRLSVVVFMLLLLRSAYDVFEAVSRLYIVSIVTSIAADGIVFIVTWRRTYNVVRLSREANIEVSLSSLLLRDGMIYFASLFTVNCIIIATNWTTYGSLFNYLTLPISTVLLSRMLLNLREASLRANGASTSSHLGGSQSATMPDIDFARGVGAFGASWNDNEDAGVDEGEFEDDGGLELEVVGSETAEIVSAEA</sequence>
<feature type="transmembrane region" description="Helical" evidence="1">
    <location>
        <begin position="197"/>
        <end position="215"/>
    </location>
</feature>
<feature type="transmembrane region" description="Helical" evidence="1">
    <location>
        <begin position="149"/>
        <end position="169"/>
    </location>
</feature>
<proteinExistence type="predicted"/>